<protein>
    <submittedName>
        <fullName evidence="1">Uncharacterized protein</fullName>
    </submittedName>
</protein>
<accession>A0A1L7XBI5</accession>
<gene>
    <name evidence="1" type="ORF">PAC_12280</name>
</gene>
<sequence length="170" mass="19497">MVRTLQICHDEDCSSGITSREADFLLGPIIYKRADSDSIRSFLTKRNLYLSKSKLPYELWDYQRRNDNADEEEAKQRQDKIPVTTAQPPVLQQHLDVQVMNMDNLANSQLSAQVLSKGQGRDAELIYGQQPGTISRPTKTFSEARPRKSWQSWDIDNIVAGQCQLLFEFC</sequence>
<evidence type="ECO:0000313" key="1">
    <source>
        <dbReference type="EMBL" id="CZR62383.1"/>
    </source>
</evidence>
<name>A0A1L7XBI5_9HELO</name>
<proteinExistence type="predicted"/>
<dbReference type="AlphaFoldDB" id="A0A1L7XBI5"/>
<reference evidence="1 2" key="1">
    <citation type="submission" date="2016-03" db="EMBL/GenBank/DDBJ databases">
        <authorList>
            <person name="Ploux O."/>
        </authorList>
    </citation>
    <scope>NUCLEOTIDE SEQUENCE [LARGE SCALE GENOMIC DNA]</scope>
    <source>
        <strain evidence="1 2">UAMH 11012</strain>
    </source>
</reference>
<dbReference type="Proteomes" id="UP000184330">
    <property type="component" value="Unassembled WGS sequence"/>
</dbReference>
<organism evidence="1 2">
    <name type="scientific">Phialocephala subalpina</name>
    <dbReference type="NCBI Taxonomy" id="576137"/>
    <lineage>
        <taxon>Eukaryota</taxon>
        <taxon>Fungi</taxon>
        <taxon>Dikarya</taxon>
        <taxon>Ascomycota</taxon>
        <taxon>Pezizomycotina</taxon>
        <taxon>Leotiomycetes</taxon>
        <taxon>Helotiales</taxon>
        <taxon>Mollisiaceae</taxon>
        <taxon>Phialocephala</taxon>
        <taxon>Phialocephala fortinii species complex</taxon>
    </lineage>
</organism>
<evidence type="ECO:0000313" key="2">
    <source>
        <dbReference type="Proteomes" id="UP000184330"/>
    </source>
</evidence>
<keyword evidence="2" id="KW-1185">Reference proteome</keyword>
<dbReference type="EMBL" id="FJOG01000020">
    <property type="protein sequence ID" value="CZR62383.1"/>
    <property type="molecule type" value="Genomic_DNA"/>
</dbReference>